<organism evidence="3 4">
    <name type="scientific">Labedella gwakjiensis</name>
    <dbReference type="NCBI Taxonomy" id="390269"/>
    <lineage>
        <taxon>Bacteria</taxon>
        <taxon>Bacillati</taxon>
        <taxon>Actinomycetota</taxon>
        <taxon>Actinomycetes</taxon>
        <taxon>Micrococcales</taxon>
        <taxon>Microbacteriaceae</taxon>
        <taxon>Labedella</taxon>
    </lineage>
</organism>
<feature type="transmembrane region" description="Helical" evidence="2">
    <location>
        <begin position="51"/>
        <end position="76"/>
    </location>
</feature>
<keyword evidence="2" id="KW-1133">Transmembrane helix</keyword>
<gene>
    <name evidence="3" type="ORF">CLV49_1368</name>
</gene>
<name>A0A2P8GUX4_9MICO</name>
<dbReference type="Proteomes" id="UP000241203">
    <property type="component" value="Unassembled WGS sequence"/>
</dbReference>
<sequence>MGGPEGVAMSMNGSEYGGGLGSAAGQTIPRTDADGKTRSVRDTPSSNRRNAAIAGIVLGLIPLLSVVGLIVSVVALRGYRRAGETGGLAIAGIVVSAVVLAAFVVAVSGVLS</sequence>
<evidence type="ECO:0000313" key="4">
    <source>
        <dbReference type="Proteomes" id="UP000241203"/>
    </source>
</evidence>
<accession>A0A2P8GUX4</accession>
<dbReference type="EMBL" id="PYAU01000001">
    <property type="protein sequence ID" value="PSL37761.1"/>
    <property type="molecule type" value="Genomic_DNA"/>
</dbReference>
<evidence type="ECO:0000313" key="3">
    <source>
        <dbReference type="EMBL" id="PSL37761.1"/>
    </source>
</evidence>
<feature type="transmembrane region" description="Helical" evidence="2">
    <location>
        <begin position="88"/>
        <end position="111"/>
    </location>
</feature>
<comment type="caution">
    <text evidence="3">The sequence shown here is derived from an EMBL/GenBank/DDBJ whole genome shotgun (WGS) entry which is preliminary data.</text>
</comment>
<dbReference type="AlphaFoldDB" id="A0A2P8GUX4"/>
<evidence type="ECO:0000256" key="2">
    <source>
        <dbReference type="SAM" id="Phobius"/>
    </source>
</evidence>
<feature type="region of interest" description="Disordered" evidence="1">
    <location>
        <begin position="1"/>
        <end position="46"/>
    </location>
</feature>
<keyword evidence="2" id="KW-0812">Transmembrane</keyword>
<keyword evidence="2" id="KW-0472">Membrane</keyword>
<evidence type="ECO:0008006" key="5">
    <source>
        <dbReference type="Google" id="ProtNLM"/>
    </source>
</evidence>
<protein>
    <recommendedName>
        <fullName evidence="5">DUF4190 domain-containing protein</fullName>
    </recommendedName>
</protein>
<evidence type="ECO:0000256" key="1">
    <source>
        <dbReference type="SAM" id="MobiDB-lite"/>
    </source>
</evidence>
<feature type="compositionally biased region" description="Basic and acidic residues" evidence="1">
    <location>
        <begin position="31"/>
        <end position="41"/>
    </location>
</feature>
<reference evidence="3 4" key="1">
    <citation type="submission" date="2018-03" db="EMBL/GenBank/DDBJ databases">
        <title>Genomic Encyclopedia of Archaeal and Bacterial Type Strains, Phase II (KMG-II): from individual species to whole genera.</title>
        <authorList>
            <person name="Goeker M."/>
        </authorList>
    </citation>
    <scope>NUCLEOTIDE SEQUENCE [LARGE SCALE GENOMIC DNA]</scope>
    <source>
        <strain evidence="3 4">DSM 21548</strain>
    </source>
</reference>
<proteinExistence type="predicted"/>